<organism evidence="1 2">
    <name type="scientific">Fistulina hepatica ATCC 64428</name>
    <dbReference type="NCBI Taxonomy" id="1128425"/>
    <lineage>
        <taxon>Eukaryota</taxon>
        <taxon>Fungi</taxon>
        <taxon>Dikarya</taxon>
        <taxon>Basidiomycota</taxon>
        <taxon>Agaricomycotina</taxon>
        <taxon>Agaricomycetes</taxon>
        <taxon>Agaricomycetidae</taxon>
        <taxon>Agaricales</taxon>
        <taxon>Fistulinaceae</taxon>
        <taxon>Fistulina</taxon>
    </lineage>
</organism>
<protein>
    <submittedName>
        <fullName evidence="1">Uncharacterized protein</fullName>
    </submittedName>
</protein>
<dbReference type="AlphaFoldDB" id="A0A0D7AE27"/>
<keyword evidence="2" id="KW-1185">Reference proteome</keyword>
<accession>A0A0D7AE27</accession>
<dbReference type="EMBL" id="KN881856">
    <property type="protein sequence ID" value="KIY48116.1"/>
    <property type="molecule type" value="Genomic_DNA"/>
</dbReference>
<evidence type="ECO:0000313" key="2">
    <source>
        <dbReference type="Proteomes" id="UP000054144"/>
    </source>
</evidence>
<proteinExistence type="predicted"/>
<dbReference type="Proteomes" id="UP000054144">
    <property type="component" value="Unassembled WGS sequence"/>
</dbReference>
<evidence type="ECO:0000313" key="1">
    <source>
        <dbReference type="EMBL" id="KIY48116.1"/>
    </source>
</evidence>
<dbReference type="OrthoDB" id="2573163at2759"/>
<gene>
    <name evidence="1" type="ORF">FISHEDRAFT_73937</name>
</gene>
<reference evidence="1 2" key="1">
    <citation type="journal article" date="2015" name="Fungal Genet. Biol.">
        <title>Evolution of novel wood decay mechanisms in Agaricales revealed by the genome sequences of Fistulina hepatica and Cylindrobasidium torrendii.</title>
        <authorList>
            <person name="Floudas D."/>
            <person name="Held B.W."/>
            <person name="Riley R."/>
            <person name="Nagy L.G."/>
            <person name="Koehler G."/>
            <person name="Ransdell A.S."/>
            <person name="Younus H."/>
            <person name="Chow J."/>
            <person name="Chiniquy J."/>
            <person name="Lipzen A."/>
            <person name="Tritt A."/>
            <person name="Sun H."/>
            <person name="Haridas S."/>
            <person name="LaButti K."/>
            <person name="Ohm R.A."/>
            <person name="Kues U."/>
            <person name="Blanchette R.A."/>
            <person name="Grigoriev I.V."/>
            <person name="Minto R.E."/>
            <person name="Hibbett D.S."/>
        </authorList>
    </citation>
    <scope>NUCLEOTIDE SEQUENCE [LARGE SCALE GENOMIC DNA]</scope>
    <source>
        <strain evidence="1 2">ATCC 64428</strain>
    </source>
</reference>
<sequence length="161" mass="18117">MPFSTLSQMAVHMTSAVTTVYSILKHWTQLRMLCQHTPLHPFCNQVGGHNAIYQFMKRAVCKPLLLAFILRYLGVMLVTYQRVPKSSIAPPGRTLRPPPHKVATDRLEASSSIDQTDFNGDTIVDEDGNLDIAEAVMPEVALDACNWNIIPRWILHGGRHR</sequence>
<name>A0A0D7AE27_9AGAR</name>